<keyword evidence="7 11" id="KW-0067">ATP-binding</keyword>
<dbReference type="InterPro" id="IPR036412">
    <property type="entry name" value="HAD-like_sf"/>
</dbReference>
<gene>
    <name evidence="13" type="ORF">UT39_C0011G0016</name>
</gene>
<evidence type="ECO:0000256" key="8">
    <source>
        <dbReference type="ARBA" id="ARBA00022967"/>
    </source>
</evidence>
<dbReference type="NCBIfam" id="TIGR01494">
    <property type="entry name" value="ATPase_P-type"/>
    <property type="match status" value="1"/>
</dbReference>
<evidence type="ECO:0000256" key="3">
    <source>
        <dbReference type="ARBA" id="ARBA00022475"/>
    </source>
</evidence>
<evidence type="ECO:0000313" key="14">
    <source>
        <dbReference type="Proteomes" id="UP000034246"/>
    </source>
</evidence>
<dbReference type="InterPro" id="IPR008250">
    <property type="entry name" value="ATPase_P-typ_transduc_dom_A_sf"/>
</dbReference>
<evidence type="ECO:0000256" key="2">
    <source>
        <dbReference type="ARBA" id="ARBA00006024"/>
    </source>
</evidence>
<keyword evidence="8" id="KW-1278">Translocase</keyword>
<evidence type="ECO:0000256" key="7">
    <source>
        <dbReference type="ARBA" id="ARBA00022840"/>
    </source>
</evidence>
<evidence type="ECO:0000256" key="10">
    <source>
        <dbReference type="ARBA" id="ARBA00023136"/>
    </source>
</evidence>
<reference evidence="13 14" key="1">
    <citation type="journal article" date="2015" name="Nature">
        <title>rRNA introns, odd ribosomes, and small enigmatic genomes across a large radiation of phyla.</title>
        <authorList>
            <person name="Brown C.T."/>
            <person name="Hug L.A."/>
            <person name="Thomas B.C."/>
            <person name="Sharon I."/>
            <person name="Castelle C.J."/>
            <person name="Singh A."/>
            <person name="Wilkins M.J."/>
            <person name="Williams K.H."/>
            <person name="Banfield J.F."/>
        </authorList>
    </citation>
    <scope>NUCLEOTIDE SEQUENCE [LARGE SCALE GENOMIC DNA]</scope>
</reference>
<dbReference type="InterPro" id="IPR001757">
    <property type="entry name" value="P_typ_ATPase"/>
</dbReference>
<dbReference type="SUPFAM" id="SSF81653">
    <property type="entry name" value="Calcium ATPase, transduction domain A"/>
    <property type="match status" value="1"/>
</dbReference>
<keyword evidence="4 11" id="KW-0812">Transmembrane</keyword>
<dbReference type="GO" id="GO:0005886">
    <property type="term" value="C:plasma membrane"/>
    <property type="evidence" value="ECO:0007669"/>
    <property type="project" value="UniProtKB-SubCell"/>
</dbReference>
<dbReference type="NCBIfam" id="TIGR01511">
    <property type="entry name" value="ATPase-IB1_Cu"/>
    <property type="match status" value="1"/>
</dbReference>
<keyword evidence="3 11" id="KW-1003">Cell membrane</keyword>
<evidence type="ECO:0000256" key="6">
    <source>
        <dbReference type="ARBA" id="ARBA00022741"/>
    </source>
</evidence>
<keyword evidence="6 11" id="KW-0547">Nucleotide-binding</keyword>
<dbReference type="PRINTS" id="PR00119">
    <property type="entry name" value="CATATPASE"/>
</dbReference>
<dbReference type="PRINTS" id="PR00943">
    <property type="entry name" value="CUATPASE"/>
</dbReference>
<evidence type="ECO:0000256" key="9">
    <source>
        <dbReference type="ARBA" id="ARBA00022989"/>
    </source>
</evidence>
<dbReference type="InterPro" id="IPR023214">
    <property type="entry name" value="HAD_sf"/>
</dbReference>
<keyword evidence="5 11" id="KW-0479">Metal-binding</keyword>
<dbReference type="Gene3D" id="3.40.50.1000">
    <property type="entry name" value="HAD superfamily/HAD-like"/>
    <property type="match status" value="1"/>
</dbReference>
<feature type="transmembrane region" description="Helical" evidence="11">
    <location>
        <begin position="127"/>
        <end position="146"/>
    </location>
</feature>
<keyword evidence="9 11" id="KW-1133">Transmembrane helix</keyword>
<dbReference type="Gene3D" id="2.70.150.10">
    <property type="entry name" value="Calcium-transporting ATPase, cytoplasmic transduction domain A"/>
    <property type="match status" value="1"/>
</dbReference>
<dbReference type="AlphaFoldDB" id="A0A0G0N4N2"/>
<feature type="transmembrane region" description="Helical" evidence="11">
    <location>
        <begin position="339"/>
        <end position="359"/>
    </location>
</feature>
<evidence type="ECO:0000256" key="11">
    <source>
        <dbReference type="RuleBase" id="RU362081"/>
    </source>
</evidence>
<proteinExistence type="inferred from homology"/>
<evidence type="ECO:0000313" key="13">
    <source>
        <dbReference type="EMBL" id="KKR11144.1"/>
    </source>
</evidence>
<dbReference type="CDD" id="cd02094">
    <property type="entry name" value="P-type_ATPase_Cu-like"/>
    <property type="match status" value="1"/>
</dbReference>
<accession>A0A0G0N4N2</accession>
<dbReference type="GO" id="GO:0016887">
    <property type="term" value="F:ATP hydrolysis activity"/>
    <property type="evidence" value="ECO:0007669"/>
    <property type="project" value="InterPro"/>
</dbReference>
<protein>
    <submittedName>
        <fullName evidence="13">Copper-transporting P-type ATPase</fullName>
    </submittedName>
</protein>
<evidence type="ECO:0000259" key="12">
    <source>
        <dbReference type="Pfam" id="PF00122"/>
    </source>
</evidence>
<comment type="similarity">
    <text evidence="2 11">Belongs to the cation transport ATPase (P-type) (TC 3.A.3) family. Type IB subfamily.</text>
</comment>
<dbReference type="InterPro" id="IPR018303">
    <property type="entry name" value="ATPase_P-typ_P_site"/>
</dbReference>
<feature type="transmembrane region" description="Helical" evidence="11">
    <location>
        <begin position="158"/>
        <end position="177"/>
    </location>
</feature>
<dbReference type="FunFam" id="2.70.150.10:FF:000020">
    <property type="entry name" value="Copper-exporting P-type ATPase A"/>
    <property type="match status" value="1"/>
</dbReference>
<organism evidence="13 14">
    <name type="scientific">Candidatus Woesebacteria bacterium GW2011_GWA1_39_21</name>
    <dbReference type="NCBI Taxonomy" id="1618550"/>
    <lineage>
        <taxon>Bacteria</taxon>
        <taxon>Candidatus Woeseibacteriota</taxon>
    </lineage>
</organism>
<comment type="subcellular location">
    <subcellularLocation>
        <location evidence="1">Cell membrane</location>
        <topology evidence="1">Multi-pass membrane protein</topology>
    </subcellularLocation>
</comment>
<dbReference type="SUPFAM" id="SSF81665">
    <property type="entry name" value="Calcium ATPase, transmembrane domain M"/>
    <property type="match status" value="1"/>
</dbReference>
<sequence>MVNYGSEQAVVEGDGVDVSALKQVVKEAGYQALISDNKTSSTEALEIQREEAKNKELKDLKVKVIVSAVLSIFLLLGSFPQWFGDLGILNNEHLLLLLATPVQFWAGLGFYRAMWSGLKNRTASMDTLIAVGTSAAYGYSALITFFGEYITKFGATSAMYYDTGSVIITLILLGRFLETKAKAKTSDAIKKLAGLQARTARLVKNGKEEDIPLEEVMVGDVLRVRPGEKIPVDGVVTEGATSIDEAMVTGEAIPVEKKSGDSVIGSTINKNGSILIKAQKIGSDTMLARIIQMVSEAQSTQPAIQRLADTVSSYFVPIVLMVSVFTFVLWYLISGFGPAFSNLIAVLVIACPCALGLATPTAVMVGIGKAAEQGILIKDASVLETAFKTKYVMFDKTGTLTHGKPEVTDIIAIGQLTEKGVLGFAASVEQVSEHPLAEAIVGKAKEEKLPLQKVTDFKAIPGKGVEGKVAGEMVILGNRMLFEHGILKDLEERIVELENQGKTVMILGESDGQTARVNGLIAVSDTVKNSAADTITLLKRQKIESVMITGDNARTANAVANKLGIDTVYAQILPSEKAEKVNDLKKKGVTAFVGDGINDAPALASADVGIAMGSGTDVARESAHMTLLNTDLKTVYKAISLSKSTIRIIRQNLIWAFGYNVILIPVAMGVLYPFFGKLLSPEIAAFAMAASSFSVVTNSLRLKKIKV</sequence>
<feature type="transmembrane region" description="Helical" evidence="11">
    <location>
        <begin position="95"/>
        <end position="115"/>
    </location>
</feature>
<dbReference type="InterPro" id="IPR027256">
    <property type="entry name" value="P-typ_ATPase_IB"/>
</dbReference>
<dbReference type="InterPro" id="IPR023299">
    <property type="entry name" value="ATPase_P-typ_cyto_dom_N"/>
</dbReference>
<comment type="caution">
    <text evidence="13">The sequence shown here is derived from an EMBL/GenBank/DDBJ whole genome shotgun (WGS) entry which is preliminary data.</text>
</comment>
<dbReference type="InterPro" id="IPR044492">
    <property type="entry name" value="P_typ_ATPase_HD_dom"/>
</dbReference>
<evidence type="ECO:0000256" key="1">
    <source>
        <dbReference type="ARBA" id="ARBA00004651"/>
    </source>
</evidence>
<feature type="transmembrane region" description="Helical" evidence="11">
    <location>
        <begin position="314"/>
        <end position="333"/>
    </location>
</feature>
<dbReference type="NCBIfam" id="TIGR01525">
    <property type="entry name" value="ATPase-IB_hvy"/>
    <property type="match status" value="1"/>
</dbReference>
<feature type="transmembrane region" description="Helical" evidence="11">
    <location>
        <begin position="653"/>
        <end position="675"/>
    </location>
</feature>
<feature type="transmembrane region" description="Helical" evidence="11">
    <location>
        <begin position="681"/>
        <end position="700"/>
    </location>
</feature>
<name>A0A0G0N4N2_9BACT</name>
<keyword evidence="10 11" id="KW-0472">Membrane</keyword>
<dbReference type="InterPro" id="IPR059000">
    <property type="entry name" value="ATPase_P-type_domA"/>
</dbReference>
<dbReference type="SFLD" id="SFLDG00002">
    <property type="entry name" value="C1.7:_P-type_atpase_like"/>
    <property type="match status" value="1"/>
</dbReference>
<dbReference type="GO" id="GO:0005507">
    <property type="term" value="F:copper ion binding"/>
    <property type="evidence" value="ECO:0007669"/>
    <property type="project" value="TreeGrafter"/>
</dbReference>
<dbReference type="InterPro" id="IPR023298">
    <property type="entry name" value="ATPase_P-typ_TM_dom_sf"/>
</dbReference>
<dbReference type="SFLD" id="SFLDF00027">
    <property type="entry name" value="p-type_atpase"/>
    <property type="match status" value="1"/>
</dbReference>
<evidence type="ECO:0000256" key="5">
    <source>
        <dbReference type="ARBA" id="ARBA00022723"/>
    </source>
</evidence>
<dbReference type="SUPFAM" id="SSF56784">
    <property type="entry name" value="HAD-like"/>
    <property type="match status" value="1"/>
</dbReference>
<dbReference type="Gene3D" id="3.40.1110.10">
    <property type="entry name" value="Calcium-transporting ATPase, cytoplasmic domain N"/>
    <property type="match status" value="1"/>
</dbReference>
<dbReference type="GO" id="GO:0005524">
    <property type="term" value="F:ATP binding"/>
    <property type="evidence" value="ECO:0007669"/>
    <property type="project" value="UniProtKB-UniRule"/>
</dbReference>
<dbReference type="PROSITE" id="PS01229">
    <property type="entry name" value="COF_2"/>
    <property type="match status" value="1"/>
</dbReference>
<dbReference type="PANTHER" id="PTHR43520">
    <property type="entry name" value="ATP7, ISOFORM B"/>
    <property type="match status" value="1"/>
</dbReference>
<feature type="domain" description="P-type ATPase A" evidence="12">
    <location>
        <begin position="195"/>
        <end position="294"/>
    </location>
</feature>
<dbReference type="GO" id="GO:0055070">
    <property type="term" value="P:copper ion homeostasis"/>
    <property type="evidence" value="ECO:0007669"/>
    <property type="project" value="TreeGrafter"/>
</dbReference>
<dbReference type="Proteomes" id="UP000034246">
    <property type="component" value="Unassembled WGS sequence"/>
</dbReference>
<dbReference type="SFLD" id="SFLDS00003">
    <property type="entry name" value="Haloacid_Dehalogenase"/>
    <property type="match status" value="1"/>
</dbReference>
<dbReference type="PROSITE" id="PS00154">
    <property type="entry name" value="ATPASE_E1_E2"/>
    <property type="match status" value="1"/>
</dbReference>
<dbReference type="PATRIC" id="fig|1618550.3.peg.721"/>
<dbReference type="STRING" id="1618550.UT39_C0011G0016"/>
<dbReference type="PANTHER" id="PTHR43520:SF8">
    <property type="entry name" value="P-TYPE CU(+) TRANSPORTER"/>
    <property type="match status" value="1"/>
</dbReference>
<dbReference type="Pfam" id="PF00122">
    <property type="entry name" value="E1-E2_ATPase"/>
    <property type="match status" value="1"/>
</dbReference>
<dbReference type="GO" id="GO:0043682">
    <property type="term" value="F:P-type divalent copper transporter activity"/>
    <property type="evidence" value="ECO:0007669"/>
    <property type="project" value="TreeGrafter"/>
</dbReference>
<feature type="transmembrane region" description="Helical" evidence="11">
    <location>
        <begin position="64"/>
        <end position="83"/>
    </location>
</feature>
<dbReference type="Pfam" id="PF00702">
    <property type="entry name" value="Hydrolase"/>
    <property type="match status" value="1"/>
</dbReference>
<dbReference type="EMBL" id="LBWP01000011">
    <property type="protein sequence ID" value="KKR11144.1"/>
    <property type="molecule type" value="Genomic_DNA"/>
</dbReference>
<evidence type="ECO:0000256" key="4">
    <source>
        <dbReference type="ARBA" id="ARBA00022692"/>
    </source>
</evidence>